<keyword evidence="1" id="KW-0472">Membrane</keyword>
<sequence length="186" mass="19916">MWEHPMMPLPGMVLTPETLLTTAGLVLGALCWLAYGVLCMVAAGRPGAAAGQRVVTGHARRVLWLLTRVILALAVFWGLLTAGFTLLFADSYHVLAPRSAAGCAVVVSFGEGMANSSGDVYLKQPDSPWLVDTGGNWSQVHDVVADPIREGAWSLIWQGRAAHLNIWGHDGTVEFQTSPHGITCDQ</sequence>
<reference evidence="2" key="1">
    <citation type="submission" date="2023-07" db="EMBL/GenBank/DDBJ databases">
        <title>Bifidobacterium aquikefiriaerophilum sp. nov. and Bifidobacterium eccum sp. nov., isolated from water kefir.</title>
        <authorList>
            <person name="Breselge S."/>
            <person name="Bellassi P."/>
            <person name="Barcenilla C."/>
            <person name="Alvarez-Ordonez A."/>
            <person name="Morelli L."/>
            <person name="Cotter P.D."/>
        </authorList>
    </citation>
    <scope>NUCLEOTIDE SEQUENCE</scope>
    <source>
        <strain evidence="3">WK012_4_13</strain>
        <strain evidence="2">WK048_4_13</strain>
        <plasmid evidence="3">unnamed</plasmid>
    </source>
</reference>
<organism evidence="2">
    <name type="scientific">Bifidobacterium fermentum</name>
    <dbReference type="NCBI Taxonomy" id="3059035"/>
    <lineage>
        <taxon>Bacteria</taxon>
        <taxon>Bacillati</taxon>
        <taxon>Actinomycetota</taxon>
        <taxon>Actinomycetes</taxon>
        <taxon>Bifidobacteriales</taxon>
        <taxon>Bifidobacteriaceae</taxon>
        <taxon>Bifidobacterium</taxon>
    </lineage>
</organism>
<keyword evidence="3" id="KW-0614">Plasmid</keyword>
<proteinExistence type="predicted"/>
<keyword evidence="1" id="KW-0812">Transmembrane</keyword>
<dbReference type="AlphaFoldDB" id="A0AB39UBS1"/>
<dbReference type="KEGG" id="bfk:QN062_09975"/>
<accession>A0AB39UBS1</accession>
<evidence type="ECO:0000256" key="1">
    <source>
        <dbReference type="SAM" id="Phobius"/>
    </source>
</evidence>
<name>A0AB39UBS1_9BIFI</name>
<gene>
    <name evidence="3" type="ORF">QN062_09975</name>
    <name evidence="2" type="ORF">QN217_10445</name>
</gene>
<evidence type="ECO:0000313" key="2">
    <source>
        <dbReference type="EMBL" id="XDS46521.1"/>
    </source>
</evidence>
<dbReference type="EMBL" id="CP129684">
    <property type="protein sequence ID" value="XDS51665.1"/>
    <property type="molecule type" value="Genomic_DNA"/>
</dbReference>
<protein>
    <submittedName>
        <fullName evidence="2">Uncharacterized protein</fullName>
    </submittedName>
</protein>
<dbReference type="EMBL" id="CP129675">
    <property type="protein sequence ID" value="XDS46521.1"/>
    <property type="molecule type" value="Genomic_DNA"/>
</dbReference>
<evidence type="ECO:0000313" key="3">
    <source>
        <dbReference type="EMBL" id="XDS51665.1"/>
    </source>
</evidence>
<feature type="transmembrane region" description="Helical" evidence="1">
    <location>
        <begin position="20"/>
        <end position="44"/>
    </location>
</feature>
<keyword evidence="1" id="KW-1133">Transmembrane helix</keyword>
<dbReference type="RefSeq" id="WP_369342622.1">
    <property type="nucleotide sequence ID" value="NZ_CP129675.1"/>
</dbReference>
<geneLocation type="plasmid" evidence="3">
    <name>unnamed</name>
</geneLocation>
<feature type="transmembrane region" description="Helical" evidence="1">
    <location>
        <begin position="65"/>
        <end position="89"/>
    </location>
</feature>